<dbReference type="EMBL" id="SWBO01000002">
    <property type="protein sequence ID" value="TKC02510.1"/>
    <property type="molecule type" value="Genomic_DNA"/>
</dbReference>
<name>A0A4U1CBM5_9SPHI</name>
<gene>
    <name evidence="1" type="ORF">FA045_04335</name>
</gene>
<keyword evidence="2" id="KW-1185">Reference proteome</keyword>
<dbReference type="RefSeq" id="WP_136874843.1">
    <property type="nucleotide sequence ID" value="NZ_SWBO01000002.1"/>
</dbReference>
<evidence type="ECO:0000313" key="2">
    <source>
        <dbReference type="Proteomes" id="UP000310477"/>
    </source>
</evidence>
<protein>
    <submittedName>
        <fullName evidence="1">Uncharacterized protein</fullName>
    </submittedName>
</protein>
<dbReference type="Proteomes" id="UP000310477">
    <property type="component" value="Unassembled WGS sequence"/>
</dbReference>
<sequence length="280" mass="32012">MKYLTIIFILISQNLTAQVLHLKPLKADAITGSAFAKSIADSSLTLEQREKIIFNEIKNGNVPNFLRKLTKVTHSNEWDLGDDKISVSYYVLPDYFCIGSDEDFFYVPMTPLLAQKIAYLTKCSLLTRKMVDKVYKNATIKLEPKPIPPTKAMTTVPVFIAHNEIIKTQLKDFDAQHKNSELTAGHKKDIIISNKIYGEQTPRVVIYGWHKLDGKPIQPMYNKHTNTWADYSHGVRLVQQNVWINGKKTKIAKVLKNEKLSILLSDEGRIEKPFYPATKY</sequence>
<dbReference type="OrthoDB" id="262081at2"/>
<comment type="caution">
    <text evidence="1">The sequence shown here is derived from an EMBL/GenBank/DDBJ whole genome shotgun (WGS) entry which is preliminary data.</text>
</comment>
<proteinExistence type="predicted"/>
<reference evidence="1 2" key="1">
    <citation type="submission" date="2019-04" db="EMBL/GenBank/DDBJ databases">
        <title>Pedobacter sp. AR-2-6 sp. nov., isolated from Arctic soil.</title>
        <authorList>
            <person name="Dahal R.H."/>
            <person name="Kim D.-U."/>
        </authorList>
    </citation>
    <scope>NUCLEOTIDE SEQUENCE [LARGE SCALE GENOMIC DNA]</scope>
    <source>
        <strain evidence="1 2">AR-2-6</strain>
    </source>
</reference>
<dbReference type="AlphaFoldDB" id="A0A4U1CBM5"/>
<accession>A0A4U1CBM5</accession>
<evidence type="ECO:0000313" key="1">
    <source>
        <dbReference type="EMBL" id="TKC02510.1"/>
    </source>
</evidence>
<organism evidence="1 2">
    <name type="scientific">Pedobacter cryotolerans</name>
    <dbReference type="NCBI Taxonomy" id="2571270"/>
    <lineage>
        <taxon>Bacteria</taxon>
        <taxon>Pseudomonadati</taxon>
        <taxon>Bacteroidota</taxon>
        <taxon>Sphingobacteriia</taxon>
        <taxon>Sphingobacteriales</taxon>
        <taxon>Sphingobacteriaceae</taxon>
        <taxon>Pedobacter</taxon>
    </lineage>
</organism>